<evidence type="ECO:0000313" key="5">
    <source>
        <dbReference type="EMBL" id="RHE40096.1"/>
    </source>
</evidence>
<dbReference type="Gene3D" id="2.60.120.10">
    <property type="entry name" value="Jelly Rolls"/>
    <property type="match status" value="1"/>
</dbReference>
<dbReference type="SUPFAM" id="SSF46689">
    <property type="entry name" value="Homeodomain-like"/>
    <property type="match status" value="1"/>
</dbReference>
<feature type="domain" description="HTH araC/xylS-type" evidence="4">
    <location>
        <begin position="191"/>
        <end position="289"/>
    </location>
</feature>
<dbReference type="InterPro" id="IPR003313">
    <property type="entry name" value="AraC-bd"/>
</dbReference>
<reference evidence="5 6" key="1">
    <citation type="submission" date="2018-08" db="EMBL/GenBank/DDBJ databases">
        <title>A genome reference for cultivated species of the human gut microbiota.</title>
        <authorList>
            <person name="Zou Y."/>
            <person name="Xue W."/>
            <person name="Luo G."/>
        </authorList>
    </citation>
    <scope>NUCLEOTIDE SEQUENCE [LARGE SCALE GENOMIC DNA]</scope>
    <source>
        <strain evidence="5 6">AM28-23</strain>
    </source>
</reference>
<dbReference type="GO" id="GO:0003700">
    <property type="term" value="F:DNA-binding transcription factor activity"/>
    <property type="evidence" value="ECO:0007669"/>
    <property type="project" value="InterPro"/>
</dbReference>
<dbReference type="SMART" id="SM00342">
    <property type="entry name" value="HTH_ARAC"/>
    <property type="match status" value="1"/>
</dbReference>
<protein>
    <submittedName>
        <fullName evidence="5">AraC family transcriptional regulator</fullName>
    </submittedName>
</protein>
<dbReference type="InterPro" id="IPR014710">
    <property type="entry name" value="RmlC-like_jellyroll"/>
</dbReference>
<dbReference type="PANTHER" id="PTHR43280:SF28">
    <property type="entry name" value="HTH-TYPE TRANSCRIPTIONAL ACTIVATOR RHAS"/>
    <property type="match status" value="1"/>
</dbReference>
<dbReference type="InterPro" id="IPR009057">
    <property type="entry name" value="Homeodomain-like_sf"/>
</dbReference>
<dbReference type="Gene3D" id="1.10.10.60">
    <property type="entry name" value="Homeodomain-like"/>
    <property type="match status" value="1"/>
</dbReference>
<keyword evidence="1" id="KW-0805">Transcription regulation</keyword>
<dbReference type="RefSeq" id="WP_118049170.1">
    <property type="nucleotide sequence ID" value="NZ_CABJFK010000005.1"/>
</dbReference>
<dbReference type="GO" id="GO:0043565">
    <property type="term" value="F:sequence-specific DNA binding"/>
    <property type="evidence" value="ECO:0007669"/>
    <property type="project" value="InterPro"/>
</dbReference>
<proteinExistence type="predicted"/>
<evidence type="ECO:0000256" key="3">
    <source>
        <dbReference type="ARBA" id="ARBA00023163"/>
    </source>
</evidence>
<evidence type="ECO:0000256" key="2">
    <source>
        <dbReference type="ARBA" id="ARBA00023125"/>
    </source>
</evidence>
<dbReference type="Proteomes" id="UP000283745">
    <property type="component" value="Unassembled WGS sequence"/>
</dbReference>
<dbReference type="Pfam" id="PF12833">
    <property type="entry name" value="HTH_18"/>
    <property type="match status" value="1"/>
</dbReference>
<organism evidence="5 6">
    <name type="scientific">Blautia obeum</name>
    <dbReference type="NCBI Taxonomy" id="40520"/>
    <lineage>
        <taxon>Bacteria</taxon>
        <taxon>Bacillati</taxon>
        <taxon>Bacillota</taxon>
        <taxon>Clostridia</taxon>
        <taxon>Lachnospirales</taxon>
        <taxon>Lachnospiraceae</taxon>
        <taxon>Blautia</taxon>
    </lineage>
</organism>
<comment type="caution">
    <text evidence="5">The sequence shown here is derived from an EMBL/GenBank/DDBJ whole genome shotgun (WGS) entry which is preliminary data.</text>
</comment>
<dbReference type="AlphaFoldDB" id="A0A414J6J9"/>
<dbReference type="Pfam" id="PF02311">
    <property type="entry name" value="AraC_binding"/>
    <property type="match status" value="1"/>
</dbReference>
<gene>
    <name evidence="5" type="ORF">DW740_07210</name>
</gene>
<keyword evidence="2" id="KW-0238">DNA-binding</keyword>
<accession>A0A414J6J9</accession>
<dbReference type="InterPro" id="IPR037923">
    <property type="entry name" value="HTH-like"/>
</dbReference>
<name>A0A414J6J9_9FIRM</name>
<dbReference type="PROSITE" id="PS01124">
    <property type="entry name" value="HTH_ARAC_FAMILY_2"/>
    <property type="match status" value="1"/>
</dbReference>
<dbReference type="InterPro" id="IPR018060">
    <property type="entry name" value="HTH_AraC"/>
</dbReference>
<evidence type="ECO:0000259" key="4">
    <source>
        <dbReference type="PROSITE" id="PS01124"/>
    </source>
</evidence>
<evidence type="ECO:0000313" key="6">
    <source>
        <dbReference type="Proteomes" id="UP000283745"/>
    </source>
</evidence>
<evidence type="ECO:0000256" key="1">
    <source>
        <dbReference type="ARBA" id="ARBA00023015"/>
    </source>
</evidence>
<sequence length="301" mass="35112">MAYQSVQLDSELSIEKIYTIHYYEYQNDFYFSGERHNFWEFQCVDKGSAEIVTDNGSHILNRSQVIFHRPNEFHTLKAAGRTAPNIIVISFSCDSPCMNFFENKVLEFSDTECGILGRIIAEARNCFVSPLDNPCLEKMEKKDDIPFGAQKLLTLYLEELLIHVIRRYTMAHYSASAGIYDSCQSTSETCRNIIHYLEQHIRESMTIDEISKSNMIGRSQLQKLFRDQYQCGVIEFFSRMKIDFAKQLIRENDMNFTQISDFLGYSSIHYFSRQFKKLSRMTPTEYATSIKAISELPQRHS</sequence>
<dbReference type="PANTHER" id="PTHR43280">
    <property type="entry name" value="ARAC-FAMILY TRANSCRIPTIONAL REGULATOR"/>
    <property type="match status" value="1"/>
</dbReference>
<dbReference type="EMBL" id="QSKF01000005">
    <property type="protein sequence ID" value="RHE40096.1"/>
    <property type="molecule type" value="Genomic_DNA"/>
</dbReference>
<keyword evidence="3" id="KW-0804">Transcription</keyword>
<dbReference type="SUPFAM" id="SSF51215">
    <property type="entry name" value="Regulatory protein AraC"/>
    <property type="match status" value="1"/>
</dbReference>